<name>A0AAW7XV24_9RHOB</name>
<dbReference type="EMBL" id="JAUOPJ010000010">
    <property type="protein sequence ID" value="MDO6457855.1"/>
    <property type="molecule type" value="Genomic_DNA"/>
</dbReference>
<dbReference type="Proteomes" id="UP001169823">
    <property type="component" value="Unassembled WGS sequence"/>
</dbReference>
<evidence type="ECO:0000256" key="6">
    <source>
        <dbReference type="ARBA" id="ARBA00023239"/>
    </source>
</evidence>
<dbReference type="InterPro" id="IPR017580">
    <property type="entry name" value="OHCU_decarboxylase-1"/>
</dbReference>
<keyword evidence="6 8" id="KW-0456">Lyase</keyword>
<keyword evidence="4" id="KW-0659">Purine metabolism</keyword>
<dbReference type="GO" id="GO:0051997">
    <property type="term" value="F:2-oxo-4-hydroxy-4-carboxy-5-ureidoimidazoline decarboxylase activity"/>
    <property type="evidence" value="ECO:0007669"/>
    <property type="project" value="UniProtKB-EC"/>
</dbReference>
<protein>
    <recommendedName>
        <fullName evidence="3">2-oxo-4-hydroxy-4-carboxy-5-ureidoimidazoline decarboxylase</fullName>
        <ecNumber evidence="3">4.1.1.97</ecNumber>
    </recommendedName>
</protein>
<organism evidence="8 9">
    <name type="scientific">Celeribacter halophilus</name>
    <dbReference type="NCBI Taxonomy" id="576117"/>
    <lineage>
        <taxon>Bacteria</taxon>
        <taxon>Pseudomonadati</taxon>
        <taxon>Pseudomonadota</taxon>
        <taxon>Alphaproteobacteria</taxon>
        <taxon>Rhodobacterales</taxon>
        <taxon>Roseobacteraceae</taxon>
        <taxon>Celeribacter</taxon>
    </lineage>
</organism>
<dbReference type="InterPro" id="IPR036778">
    <property type="entry name" value="OHCU_decarboxylase_sf"/>
</dbReference>
<dbReference type="InterPro" id="IPR018020">
    <property type="entry name" value="OHCU_decarboxylase"/>
</dbReference>
<dbReference type="NCBIfam" id="TIGR03164">
    <property type="entry name" value="UHCUDC"/>
    <property type="match status" value="1"/>
</dbReference>
<evidence type="ECO:0000313" key="9">
    <source>
        <dbReference type="Proteomes" id="UP001169823"/>
    </source>
</evidence>
<comment type="pathway">
    <text evidence="2">Purine metabolism; urate degradation; (S)-allantoin from urate: step 3/3.</text>
</comment>
<dbReference type="EC" id="4.1.1.97" evidence="3"/>
<dbReference type="PANTHER" id="PTHR43466">
    <property type="entry name" value="2-OXO-4-HYDROXY-4-CARBOXY-5-UREIDOIMIDAZOLINE DECARBOXYLASE-RELATED"/>
    <property type="match status" value="1"/>
</dbReference>
<dbReference type="RefSeq" id="WP_303494744.1">
    <property type="nucleotide sequence ID" value="NZ_JAUOPJ010000010.1"/>
</dbReference>
<evidence type="ECO:0000313" key="8">
    <source>
        <dbReference type="EMBL" id="MDO6457855.1"/>
    </source>
</evidence>
<feature type="domain" description="Oxo-4-hydroxy-4-carboxy-5-ureidoimidazoline decarboxylase" evidence="7">
    <location>
        <begin position="40"/>
        <end position="195"/>
    </location>
</feature>
<evidence type="ECO:0000256" key="4">
    <source>
        <dbReference type="ARBA" id="ARBA00022631"/>
    </source>
</evidence>
<accession>A0AAW7XV24</accession>
<dbReference type="GO" id="GO:0006144">
    <property type="term" value="P:purine nucleobase metabolic process"/>
    <property type="evidence" value="ECO:0007669"/>
    <property type="project" value="UniProtKB-KW"/>
</dbReference>
<dbReference type="PANTHER" id="PTHR43466:SF1">
    <property type="entry name" value="2-OXO-4-HYDROXY-4-CARBOXY-5-UREIDOIMIDAZOLINE DECARBOXYLASE-RELATED"/>
    <property type="match status" value="1"/>
</dbReference>
<dbReference type="AlphaFoldDB" id="A0AAW7XV24"/>
<comment type="catalytic activity">
    <reaction evidence="1">
        <text>5-hydroxy-2-oxo-4-ureido-2,5-dihydro-1H-imidazole-5-carboxylate + H(+) = (S)-allantoin + CO2</text>
        <dbReference type="Rhea" id="RHEA:26301"/>
        <dbReference type="ChEBI" id="CHEBI:15378"/>
        <dbReference type="ChEBI" id="CHEBI:15678"/>
        <dbReference type="ChEBI" id="CHEBI:16526"/>
        <dbReference type="ChEBI" id="CHEBI:58639"/>
        <dbReference type="EC" id="4.1.1.97"/>
    </reaction>
</comment>
<evidence type="ECO:0000256" key="1">
    <source>
        <dbReference type="ARBA" id="ARBA00001163"/>
    </source>
</evidence>
<keyword evidence="5" id="KW-0210">Decarboxylase</keyword>
<evidence type="ECO:0000259" key="7">
    <source>
        <dbReference type="Pfam" id="PF09349"/>
    </source>
</evidence>
<sequence length="222" mass="24350">MLTSIEMEGNAAFGLRFLGQAQEHPMPNCTKNIISIDALNNAPMAEACELLAPIFERSPWLANAIVQGRPFFSTTELGDRIRETIFSLSEQDALILLNAHPELAPSSPETMTDASQSEQGRLGLITPKPDIARRLIDLNAAYRARHGFPFVTALHKFQTMDAVFAQFEHRLNADTPTEMRSALGEVVSVATQRLDDVVEAGQRGVNCAQPTIAPTHSRKVAQ</sequence>
<dbReference type="Gene3D" id="1.10.3330.10">
    <property type="entry name" value="Oxo-4-hydroxy-4-carboxy-5-ureidoimidazoline decarboxylase"/>
    <property type="match status" value="1"/>
</dbReference>
<dbReference type="GO" id="GO:0000255">
    <property type="term" value="P:allantoin metabolic process"/>
    <property type="evidence" value="ECO:0007669"/>
    <property type="project" value="InterPro"/>
</dbReference>
<comment type="caution">
    <text evidence="8">The sequence shown here is derived from an EMBL/GenBank/DDBJ whole genome shotgun (WGS) entry which is preliminary data.</text>
</comment>
<dbReference type="SUPFAM" id="SSF158694">
    <property type="entry name" value="UraD-Like"/>
    <property type="match status" value="1"/>
</dbReference>
<evidence type="ECO:0000256" key="5">
    <source>
        <dbReference type="ARBA" id="ARBA00022793"/>
    </source>
</evidence>
<evidence type="ECO:0000256" key="2">
    <source>
        <dbReference type="ARBA" id="ARBA00004754"/>
    </source>
</evidence>
<evidence type="ECO:0000256" key="3">
    <source>
        <dbReference type="ARBA" id="ARBA00012257"/>
    </source>
</evidence>
<gene>
    <name evidence="8" type="primary">uraD</name>
    <name evidence="8" type="ORF">Q4494_12245</name>
</gene>
<reference evidence="8" key="1">
    <citation type="submission" date="2023-07" db="EMBL/GenBank/DDBJ databases">
        <title>Genome content predicts the carbon catabolic preferences of heterotrophic bacteria.</title>
        <authorList>
            <person name="Gralka M."/>
        </authorList>
    </citation>
    <scope>NUCLEOTIDE SEQUENCE</scope>
    <source>
        <strain evidence="8">I2M02</strain>
    </source>
</reference>
<dbReference type="Pfam" id="PF09349">
    <property type="entry name" value="OHCU_decarbox"/>
    <property type="match status" value="1"/>
</dbReference>
<dbReference type="GO" id="GO:0019628">
    <property type="term" value="P:urate catabolic process"/>
    <property type="evidence" value="ECO:0007669"/>
    <property type="project" value="TreeGrafter"/>
</dbReference>
<proteinExistence type="predicted"/>